<dbReference type="Proteomes" id="UP001141336">
    <property type="component" value="Unassembled WGS sequence"/>
</dbReference>
<keyword evidence="2" id="KW-1185">Reference proteome</keyword>
<accession>A0ABT4IJG7</accession>
<comment type="caution">
    <text evidence="1">The sequence shown here is derived from an EMBL/GenBank/DDBJ whole genome shotgun (WGS) entry which is preliminary data.</text>
</comment>
<sequence>MLCGACRGGATAAFDRLNTYFLISNMPIVSSQYWNMGARFNSGRGPAGSGGAAGYADAGGEYGVDAAVH</sequence>
<dbReference type="EMBL" id="JAPTGC010000001">
    <property type="protein sequence ID" value="MCZ0861706.1"/>
    <property type="molecule type" value="Genomic_DNA"/>
</dbReference>
<gene>
    <name evidence="1" type="ORF">O0S09_00360</name>
</gene>
<evidence type="ECO:0000313" key="1">
    <source>
        <dbReference type="EMBL" id="MCZ0861706.1"/>
    </source>
</evidence>
<name>A0ABT4IJG7_9EURY</name>
<reference evidence="1" key="1">
    <citation type="submission" date="2022-12" db="EMBL/GenBank/DDBJ databases">
        <title>Isolation and characterisation of novel Methanocorpusculum spp. from native Australian herbivores indicates the genus is ancestrally host-associated.</title>
        <authorList>
            <person name="Volmer J.G."/>
            <person name="Soo R.M."/>
            <person name="Evans P.N."/>
            <person name="Hoedt E.C."/>
            <person name="Astorga Alsina A.L."/>
            <person name="Woodcroft B.J."/>
            <person name="Tyson G.W."/>
            <person name="Hugenholtz P."/>
            <person name="Morrison M."/>
        </authorList>
    </citation>
    <scope>NUCLEOTIDE SEQUENCE</scope>
    <source>
        <strain evidence="1">CW153</strain>
    </source>
</reference>
<dbReference type="RefSeq" id="WP_268921886.1">
    <property type="nucleotide sequence ID" value="NZ_JAPTGC010000001.1"/>
</dbReference>
<protein>
    <submittedName>
        <fullName evidence="1">Uncharacterized protein</fullName>
    </submittedName>
</protein>
<organism evidence="1 2">
    <name type="scientific">Methanocorpusculum vombati</name>
    <dbReference type="NCBI Taxonomy" id="3002864"/>
    <lineage>
        <taxon>Archaea</taxon>
        <taxon>Methanobacteriati</taxon>
        <taxon>Methanobacteriota</taxon>
        <taxon>Stenosarchaea group</taxon>
        <taxon>Methanomicrobia</taxon>
        <taxon>Methanomicrobiales</taxon>
        <taxon>Methanocorpusculaceae</taxon>
        <taxon>Methanocorpusculum</taxon>
    </lineage>
</organism>
<proteinExistence type="predicted"/>
<evidence type="ECO:0000313" key="2">
    <source>
        <dbReference type="Proteomes" id="UP001141336"/>
    </source>
</evidence>